<feature type="compositionally biased region" description="Basic and acidic residues" evidence="4">
    <location>
        <begin position="547"/>
        <end position="564"/>
    </location>
</feature>
<dbReference type="PROSITE" id="PS50837">
    <property type="entry name" value="NACHT"/>
    <property type="match status" value="1"/>
</dbReference>
<reference evidence="8" key="1">
    <citation type="journal article" date="2019" name="Int. J. Syst. Evol. Microbiol.">
        <title>The Global Catalogue of Microorganisms (GCM) 10K type strain sequencing project: providing services to taxonomists for standard genome sequencing and annotation.</title>
        <authorList>
            <consortium name="The Broad Institute Genomics Platform"/>
            <consortium name="The Broad Institute Genome Sequencing Center for Infectious Disease"/>
            <person name="Wu L."/>
            <person name="Ma J."/>
        </authorList>
    </citation>
    <scope>NUCLEOTIDE SEQUENCE [LARGE SCALE GENOMIC DNA]</scope>
    <source>
        <strain evidence="8">ZS-35-S2</strain>
    </source>
</reference>
<feature type="region of interest" description="Disordered" evidence="4">
    <location>
        <begin position="515"/>
        <end position="564"/>
    </location>
</feature>
<dbReference type="PRINTS" id="PR00320">
    <property type="entry name" value="GPROTEINBRPT"/>
</dbReference>
<accession>A0ABW1K6V2</accession>
<feature type="repeat" description="WD" evidence="3">
    <location>
        <begin position="1521"/>
        <end position="1562"/>
    </location>
</feature>
<gene>
    <name evidence="7" type="ORF">ACFP2T_11875</name>
</gene>
<dbReference type="InterPro" id="IPR029052">
    <property type="entry name" value="Metallo-depent_PP-like"/>
</dbReference>
<dbReference type="PROSITE" id="PS50294">
    <property type="entry name" value="WD_REPEATS_REGION"/>
    <property type="match status" value="11"/>
</dbReference>
<dbReference type="SUPFAM" id="SSF50998">
    <property type="entry name" value="Quinoprotein alcohol dehydrogenase-like"/>
    <property type="match status" value="1"/>
</dbReference>
<dbReference type="Gene3D" id="2.130.10.10">
    <property type="entry name" value="YVTN repeat-like/Quinoprotein amine dehydrogenase"/>
    <property type="match status" value="5"/>
</dbReference>
<organism evidence="7 8">
    <name type="scientific">Plantactinospora solaniradicis</name>
    <dbReference type="NCBI Taxonomy" id="1723736"/>
    <lineage>
        <taxon>Bacteria</taxon>
        <taxon>Bacillati</taxon>
        <taxon>Actinomycetota</taxon>
        <taxon>Actinomycetes</taxon>
        <taxon>Micromonosporales</taxon>
        <taxon>Micromonosporaceae</taxon>
        <taxon>Plantactinospora</taxon>
    </lineage>
</organism>
<dbReference type="Pfam" id="PF00400">
    <property type="entry name" value="WD40"/>
    <property type="match status" value="12"/>
</dbReference>
<feature type="repeat" description="WD" evidence="3">
    <location>
        <begin position="1605"/>
        <end position="1646"/>
    </location>
</feature>
<dbReference type="Gene3D" id="3.40.50.300">
    <property type="entry name" value="P-loop containing nucleotide triphosphate hydrolases"/>
    <property type="match status" value="1"/>
</dbReference>
<dbReference type="SUPFAM" id="SSF50978">
    <property type="entry name" value="WD40 repeat-like"/>
    <property type="match status" value="2"/>
</dbReference>
<feature type="repeat" description="WD" evidence="3">
    <location>
        <begin position="1731"/>
        <end position="1772"/>
    </location>
</feature>
<dbReference type="InterPro" id="IPR019775">
    <property type="entry name" value="WD40_repeat_CS"/>
</dbReference>
<comment type="caution">
    <text evidence="7">The sequence shown here is derived from an EMBL/GenBank/DDBJ whole genome shotgun (WGS) entry which is preliminary data.</text>
</comment>
<dbReference type="SUPFAM" id="SSF56300">
    <property type="entry name" value="Metallo-dependent phosphatases"/>
    <property type="match status" value="1"/>
</dbReference>
<evidence type="ECO:0000256" key="3">
    <source>
        <dbReference type="PROSITE-ProRule" id="PRU00221"/>
    </source>
</evidence>
<dbReference type="InterPro" id="IPR027417">
    <property type="entry name" value="P-loop_NTPase"/>
</dbReference>
<dbReference type="Gene3D" id="2.160.20.80">
    <property type="entry name" value="E3 ubiquitin-protein ligase SopA"/>
    <property type="match status" value="1"/>
</dbReference>
<feature type="region of interest" description="Disordered" evidence="4">
    <location>
        <begin position="147"/>
        <end position="204"/>
    </location>
</feature>
<dbReference type="PROSITE" id="PS50104">
    <property type="entry name" value="TIR"/>
    <property type="match status" value="1"/>
</dbReference>
<keyword evidence="2" id="KW-0677">Repeat</keyword>
<dbReference type="InterPro" id="IPR020472">
    <property type="entry name" value="WD40_PAC1"/>
</dbReference>
<feature type="repeat" description="WD" evidence="3">
    <location>
        <begin position="1857"/>
        <end position="1898"/>
    </location>
</feature>
<feature type="repeat" description="WD" evidence="3">
    <location>
        <begin position="1647"/>
        <end position="1688"/>
    </location>
</feature>
<feature type="domain" description="TIR" evidence="5">
    <location>
        <begin position="12"/>
        <end position="145"/>
    </location>
</feature>
<dbReference type="CDD" id="cd00200">
    <property type="entry name" value="WD40"/>
    <property type="match status" value="2"/>
</dbReference>
<evidence type="ECO:0000259" key="6">
    <source>
        <dbReference type="PROSITE" id="PS50837"/>
    </source>
</evidence>
<dbReference type="SUPFAM" id="SSF52540">
    <property type="entry name" value="P-loop containing nucleoside triphosphate hydrolases"/>
    <property type="match status" value="1"/>
</dbReference>
<dbReference type="InterPro" id="IPR054571">
    <property type="entry name" value="NA-iREase3_dom"/>
</dbReference>
<evidence type="ECO:0000313" key="7">
    <source>
        <dbReference type="EMBL" id="MFC6016902.1"/>
    </source>
</evidence>
<evidence type="ECO:0000256" key="1">
    <source>
        <dbReference type="ARBA" id="ARBA00022574"/>
    </source>
</evidence>
<proteinExistence type="predicted"/>
<feature type="repeat" description="WD" evidence="3">
    <location>
        <begin position="1396"/>
        <end position="1437"/>
    </location>
</feature>
<dbReference type="PROSITE" id="PS50082">
    <property type="entry name" value="WD_REPEATS_2"/>
    <property type="match status" value="12"/>
</dbReference>
<name>A0ABW1K6V2_9ACTN</name>
<feature type="repeat" description="WD" evidence="3">
    <location>
        <begin position="1689"/>
        <end position="1730"/>
    </location>
</feature>
<feature type="domain" description="NACHT" evidence="6">
    <location>
        <begin position="742"/>
        <end position="860"/>
    </location>
</feature>
<evidence type="ECO:0000256" key="4">
    <source>
        <dbReference type="SAM" id="MobiDB-lite"/>
    </source>
</evidence>
<evidence type="ECO:0000256" key="2">
    <source>
        <dbReference type="ARBA" id="ARBA00022737"/>
    </source>
</evidence>
<dbReference type="SUPFAM" id="SSF141571">
    <property type="entry name" value="Pentapeptide repeat-like"/>
    <property type="match status" value="1"/>
</dbReference>
<dbReference type="SMART" id="SM00320">
    <property type="entry name" value="WD40"/>
    <property type="match status" value="14"/>
</dbReference>
<dbReference type="Pfam" id="PF13676">
    <property type="entry name" value="TIR_2"/>
    <property type="match status" value="1"/>
</dbReference>
<protein>
    <submittedName>
        <fullName evidence="7">TIR domain-containing protein</fullName>
    </submittedName>
</protein>
<dbReference type="InterPro" id="IPR015943">
    <property type="entry name" value="WD40/YVTN_repeat-like_dom_sf"/>
</dbReference>
<dbReference type="PANTHER" id="PTHR19879">
    <property type="entry name" value="TRANSCRIPTION INITIATION FACTOR TFIID"/>
    <property type="match status" value="1"/>
</dbReference>
<dbReference type="PROSITE" id="PS00678">
    <property type="entry name" value="WD_REPEATS_1"/>
    <property type="match status" value="5"/>
</dbReference>
<evidence type="ECO:0000259" key="5">
    <source>
        <dbReference type="PROSITE" id="PS50104"/>
    </source>
</evidence>
<keyword evidence="8" id="KW-1185">Reference proteome</keyword>
<dbReference type="InterPro" id="IPR011047">
    <property type="entry name" value="Quinoprotein_ADH-like_sf"/>
</dbReference>
<dbReference type="PANTHER" id="PTHR19879:SF9">
    <property type="entry name" value="TRANSCRIPTION INITIATION FACTOR TFIID SUBUNIT 5"/>
    <property type="match status" value="1"/>
</dbReference>
<dbReference type="InterPro" id="IPR000157">
    <property type="entry name" value="TIR_dom"/>
</dbReference>
<dbReference type="EMBL" id="JBHSPR010000008">
    <property type="protein sequence ID" value="MFC6016902.1"/>
    <property type="molecule type" value="Genomic_DNA"/>
</dbReference>
<dbReference type="InterPro" id="IPR036322">
    <property type="entry name" value="WD40_repeat_dom_sf"/>
</dbReference>
<evidence type="ECO:0000313" key="8">
    <source>
        <dbReference type="Proteomes" id="UP001596203"/>
    </source>
</evidence>
<sequence length="1958" mass="212152">MVGRVQPGRAERSIDFFISYSPADERWATWLAWEFEAAGYRTMLQAWDFVPGTNFIDFMDRGVREAAVVVAVLSERYLRSTYGKLEWQAALRADPSGTGNKLVTVRIEDCPLDGLLATITYVDLVGVADPAQARGRVLDRIRQALDGRAKPDQQPVFPQPRSATTGAGQLPEPVAAGLGRRPRSRRTPINPPQFPPAAGSGPGTRNALTVLQVAGPRFGRGVIEPGAPVTPGELQENIMGELTLLMNDGVPRPDLIVVAGNLTESGSAREFEDALSFLTGLRVLVGLEPHRLAVVPGARDITRAASRAYFATCEADDIDPQPPYWPKWRHYARLFDEIYQGLEEPIFDSEQPWTLYAVPDLQVVVAGLNSTVADSHRDEDHYGHLGEAQASWFAQWLRPYQQTGWLRLGVMAHDPGDAGPYAGGLLTGPESPLRDGATFGRLVAPMLNLLMSGAAPSGGAADTAVPVAPPVTDGRAQVLRLGPTGLTRWVLGRHDRYDAGEEIPRRWSRVEATFGTTGPAQVPGQRVSGVDEGPAQGSGPTGPGQGGDDRAEFGVDGPDQRPDPAEELLDRIAEVCEARHDRVLIRRVGGQRTGGQSNGERAGDLPHLFLTYREDGVVRQQRVGVSLGQPTPAEVDAFARRVHAANPEISSELVYDGPRLPRAQYDDALRRGVRVLNLTEFQGLLDLRDYVAAQTARLQADQLYPPGLYVPQRYRHLVGGEQGVQEDVVEELLGMMTAPDGRFALVLGDFGRGKTFALRELARRLPTAAPDLIPILVELRALDKAHSVDGLVAAHLANHGEQVIDLKAFRFMLRQGRIVLLFDGFDELVARVTYDRAADHLEALLQAADGNAKVVVSSRTQHFKTNSQVLTALGERVGLLPHRRVLNIEDFTPGQIRTYLRHRYGGDEQAAQERMDLLRGVQDLLGLSRNPRMLGFIANLDDRRLAAVAGTSATFSAAALYREILQSWLDFEERRTQGVPGAPVSLGRAELLVAVTRLALRLWESGESYLRLAEIAEVAETLTDLAEFRLSRQQATHAVGAGSLLVRTDEGLFGFIHASVVEWLVANDLAERLNRGESPQALTRRPLSQLTVDFLSDLANAARCEQWAGRILGDETANETARANALRLSARLRLPSRADLRGASLRGEDLSHRELAGADLSEADLSDARLVATNLRGANLRGARLVGARLDQTNLVDADLRGADLTGARFLRADLRGVAVLGSSWHRASLIDVQADRPLLIAPELRGAVLAPGRPVVPGLAPPAVGVAYGFEVGRIPDPVAYGPDGTTLAIGSDDGGVLICDTASGLPVRTLQGHRGRVYLVDYDITGHQLVTASADLTVRLWDADHGDLRHVLEGFRDWVWPVTVDRSRGTLAVGDAAGTVRVFDTDTAEPRYELTGHVPPIWTASFSPDGTLLLVGDSAGVVRGWDLGTGELRYAKRDPEVGYRVRISPDGALLAVAGQGGRIRISDTRTGEDRLVLRGHEADVYALDFDPTGALLASGDIQGSVRLWDPGTGRAVRTLARQTGAIYSVRFNGAGETLAAASSDGGVRLWDVPTGQLRHELSRHRGSVWPVAFHPTEDQLVTSSNDGTTRLWDVRSGQCQHTLRGHGRRVTSVAFREDGSMLASCGNDGVVRLWDPRGGRCVREIAGTSDRLISAVFCPGTPILAAASGDGGVHLWNVETGVDERELDVDTDHVWAEAFSPDGDVMATANDDDTVRLWYRTTGRQIGTLSPHRGRVRSVAFSPDGSTIATGCDDRLVRLWDAATGTCRHTLEHHTDRVYAVVFSPDGGLLVSASNDGTAALWDTGTGARVRVFTEHTGRLWSAAFSPDGKLLATAGDDLAIRLWDPRTGRRHGSLGGHSRRVWSVAFSPDSTLLASAADDGSVRLWDVADPEHAQPRLTLLGLPEGWAALSPDGRYKLEGDAAGQFWHAIGTCRFETGELDAYLTQVRRLPADAPF</sequence>
<feature type="repeat" description="WD" evidence="3">
    <location>
        <begin position="1815"/>
        <end position="1856"/>
    </location>
</feature>
<dbReference type="InterPro" id="IPR007111">
    <property type="entry name" value="NACHT_NTPase"/>
</dbReference>
<dbReference type="SMART" id="SM00255">
    <property type="entry name" value="TIR"/>
    <property type="match status" value="1"/>
</dbReference>
<dbReference type="Pfam" id="PF05729">
    <property type="entry name" value="NACHT"/>
    <property type="match status" value="1"/>
</dbReference>
<dbReference type="SUPFAM" id="SSF52200">
    <property type="entry name" value="Toll/Interleukin receptor TIR domain"/>
    <property type="match status" value="1"/>
</dbReference>
<feature type="repeat" description="WD" evidence="3">
    <location>
        <begin position="1479"/>
        <end position="1520"/>
    </location>
</feature>
<dbReference type="InterPro" id="IPR001646">
    <property type="entry name" value="5peptide_repeat"/>
</dbReference>
<dbReference type="Gene3D" id="3.60.21.10">
    <property type="match status" value="1"/>
</dbReference>
<dbReference type="Pfam" id="PF22739">
    <property type="entry name" value="NA-iREase3"/>
    <property type="match status" value="1"/>
</dbReference>
<feature type="repeat" description="WD" evidence="3">
    <location>
        <begin position="1773"/>
        <end position="1814"/>
    </location>
</feature>
<dbReference type="InterPro" id="IPR001680">
    <property type="entry name" value="WD40_rpt"/>
</dbReference>
<dbReference type="Proteomes" id="UP001596203">
    <property type="component" value="Unassembled WGS sequence"/>
</dbReference>
<dbReference type="Gene3D" id="3.40.50.10140">
    <property type="entry name" value="Toll/interleukin-1 receptor homology (TIR) domain"/>
    <property type="match status" value="1"/>
</dbReference>
<dbReference type="Pfam" id="PF00805">
    <property type="entry name" value="Pentapeptide"/>
    <property type="match status" value="2"/>
</dbReference>
<keyword evidence="1 3" id="KW-0853">WD repeat</keyword>
<feature type="repeat" description="WD" evidence="3">
    <location>
        <begin position="1312"/>
        <end position="1353"/>
    </location>
</feature>
<dbReference type="InterPro" id="IPR035897">
    <property type="entry name" value="Toll_tir_struct_dom_sf"/>
</dbReference>
<feature type="repeat" description="WD" evidence="3">
    <location>
        <begin position="1563"/>
        <end position="1604"/>
    </location>
</feature>